<dbReference type="RefSeq" id="WP_076725576.1">
    <property type="nucleotide sequence ID" value="NZ_MSCW01000009.1"/>
</dbReference>
<dbReference type="SMART" id="SM00530">
    <property type="entry name" value="HTH_XRE"/>
    <property type="match status" value="1"/>
</dbReference>
<sequence>MLAIDTPMTHRPSQEPRAPIGLAIRYARKAAGLSGEKLAEATGLSLRTIIKIEQGDGAVAFGRYKTVACELGLEWMFDVFGRDTSDEALGTPKYYLSGMTALCLPPADGRPPALWYTSGLSNPSSWRIAGKHTAHTGALLGVAGLWNATATIAQYGVIAPCIWAANPERAVFDLLIDSCEIRRCRVPNVQVTDIDDVVNLGQVREWLAQCEPFLSDAAREGIEDWLNGGHQ</sequence>
<comment type="caution">
    <text evidence="2">The sequence shown here is derived from an EMBL/GenBank/DDBJ whole genome shotgun (WGS) entry which is preliminary data.</text>
</comment>
<dbReference type="Gene3D" id="1.10.260.40">
    <property type="entry name" value="lambda repressor-like DNA-binding domains"/>
    <property type="match status" value="1"/>
</dbReference>
<proteinExistence type="predicted"/>
<dbReference type="Pfam" id="PF01381">
    <property type="entry name" value="HTH_3"/>
    <property type="match status" value="1"/>
</dbReference>
<evidence type="ECO:0000259" key="1">
    <source>
        <dbReference type="PROSITE" id="PS50943"/>
    </source>
</evidence>
<organism evidence="2 3">
    <name type="scientific">Marinobacter lutaoensis</name>
    <dbReference type="NCBI Taxonomy" id="135739"/>
    <lineage>
        <taxon>Bacteria</taxon>
        <taxon>Pseudomonadati</taxon>
        <taxon>Pseudomonadota</taxon>
        <taxon>Gammaproteobacteria</taxon>
        <taxon>Pseudomonadales</taxon>
        <taxon>Marinobacteraceae</taxon>
        <taxon>Marinobacter</taxon>
    </lineage>
</organism>
<dbReference type="SUPFAM" id="SSF47413">
    <property type="entry name" value="lambda repressor-like DNA-binding domains"/>
    <property type="match status" value="1"/>
</dbReference>
<evidence type="ECO:0000313" key="2">
    <source>
        <dbReference type="EMBL" id="ONF42625.1"/>
    </source>
</evidence>
<dbReference type="InterPro" id="IPR010982">
    <property type="entry name" value="Lambda_DNA-bd_dom_sf"/>
</dbReference>
<dbReference type="GO" id="GO:0003677">
    <property type="term" value="F:DNA binding"/>
    <property type="evidence" value="ECO:0007669"/>
    <property type="project" value="InterPro"/>
</dbReference>
<dbReference type="EMBL" id="MSCW01000009">
    <property type="protein sequence ID" value="ONF42625.1"/>
    <property type="molecule type" value="Genomic_DNA"/>
</dbReference>
<accession>A0A1V2DPR1</accession>
<feature type="domain" description="HTH cro/C1-type" evidence="1">
    <location>
        <begin position="24"/>
        <end position="55"/>
    </location>
</feature>
<dbReference type="OrthoDB" id="6366678at2"/>
<gene>
    <name evidence="2" type="ORF">BTO32_15595</name>
</gene>
<reference evidence="2 3" key="1">
    <citation type="submission" date="2016-12" db="EMBL/GenBank/DDBJ databases">
        <title>Marinobacter lutaoensis whole genome sequencing.</title>
        <authorList>
            <person name="Verma A."/>
            <person name="Krishnamurthi S."/>
        </authorList>
    </citation>
    <scope>NUCLEOTIDE SEQUENCE [LARGE SCALE GENOMIC DNA]</scope>
    <source>
        <strain evidence="2 3">T5054</strain>
    </source>
</reference>
<dbReference type="InterPro" id="IPR001387">
    <property type="entry name" value="Cro/C1-type_HTH"/>
</dbReference>
<dbReference type="Proteomes" id="UP000189339">
    <property type="component" value="Unassembled WGS sequence"/>
</dbReference>
<dbReference type="PROSITE" id="PS50943">
    <property type="entry name" value="HTH_CROC1"/>
    <property type="match status" value="1"/>
</dbReference>
<protein>
    <submittedName>
        <fullName evidence="2">Transcriptional regulator</fullName>
    </submittedName>
</protein>
<name>A0A1V2DPR1_9GAMM</name>
<dbReference type="CDD" id="cd00093">
    <property type="entry name" value="HTH_XRE"/>
    <property type="match status" value="1"/>
</dbReference>
<evidence type="ECO:0000313" key="3">
    <source>
        <dbReference type="Proteomes" id="UP000189339"/>
    </source>
</evidence>
<dbReference type="AlphaFoldDB" id="A0A1V2DPR1"/>
<keyword evidence="3" id="KW-1185">Reference proteome</keyword>